<dbReference type="Pfam" id="PF08241">
    <property type="entry name" value="Methyltransf_11"/>
    <property type="match status" value="1"/>
</dbReference>
<evidence type="ECO:0000313" key="2">
    <source>
        <dbReference type="EMBL" id="PIR43810.1"/>
    </source>
</evidence>
<dbReference type="Gene3D" id="3.40.50.150">
    <property type="entry name" value="Vaccinia Virus protein VP39"/>
    <property type="match status" value="1"/>
</dbReference>
<dbReference type="GO" id="GO:0008757">
    <property type="term" value="F:S-adenosylmethionine-dependent methyltransferase activity"/>
    <property type="evidence" value="ECO:0007669"/>
    <property type="project" value="InterPro"/>
</dbReference>
<evidence type="ECO:0000259" key="1">
    <source>
        <dbReference type="Pfam" id="PF08241"/>
    </source>
</evidence>
<dbReference type="Proteomes" id="UP000230214">
    <property type="component" value="Unassembled WGS sequence"/>
</dbReference>
<dbReference type="InterPro" id="IPR013216">
    <property type="entry name" value="Methyltransf_11"/>
</dbReference>
<dbReference type="CDD" id="cd02440">
    <property type="entry name" value="AdoMet_MTases"/>
    <property type="match status" value="1"/>
</dbReference>
<feature type="domain" description="Methyltransferase type 11" evidence="1">
    <location>
        <begin position="48"/>
        <end position="142"/>
    </location>
</feature>
<dbReference type="InterPro" id="IPR029063">
    <property type="entry name" value="SAM-dependent_MTases_sf"/>
</dbReference>
<organism evidence="2 3">
    <name type="scientific">candidate division WWE3 bacterium CG10_big_fil_rev_8_21_14_0_10_32_10</name>
    <dbReference type="NCBI Taxonomy" id="1975090"/>
    <lineage>
        <taxon>Bacteria</taxon>
        <taxon>Katanobacteria</taxon>
    </lineage>
</organism>
<protein>
    <recommendedName>
        <fullName evidence="1">Methyltransferase type 11 domain-containing protein</fullName>
    </recommendedName>
</protein>
<comment type="caution">
    <text evidence="2">The sequence shown here is derived from an EMBL/GenBank/DDBJ whole genome shotgun (WGS) entry which is preliminary data.</text>
</comment>
<reference evidence="2 3" key="1">
    <citation type="submission" date="2017-09" db="EMBL/GenBank/DDBJ databases">
        <title>Depth-based differentiation of microbial function through sediment-hosted aquifers and enrichment of novel symbionts in the deep terrestrial subsurface.</title>
        <authorList>
            <person name="Probst A.J."/>
            <person name="Ladd B."/>
            <person name="Jarett J.K."/>
            <person name="Geller-Mcgrath D.E."/>
            <person name="Sieber C.M."/>
            <person name="Emerson J.B."/>
            <person name="Anantharaman K."/>
            <person name="Thomas B.C."/>
            <person name="Malmstrom R."/>
            <person name="Stieglmeier M."/>
            <person name="Klingl A."/>
            <person name="Woyke T."/>
            <person name="Ryan C.M."/>
            <person name="Banfield J.F."/>
        </authorList>
    </citation>
    <scope>NUCLEOTIDE SEQUENCE [LARGE SCALE GENOMIC DNA]</scope>
    <source>
        <strain evidence="2">CG10_big_fil_rev_8_21_14_0_10_32_10</strain>
    </source>
</reference>
<name>A0A2H0RBG8_UNCKA</name>
<dbReference type="EMBL" id="PCXU01000011">
    <property type="protein sequence ID" value="PIR43810.1"/>
    <property type="molecule type" value="Genomic_DNA"/>
</dbReference>
<dbReference type="PANTHER" id="PTHR43591:SF110">
    <property type="entry name" value="RHODANESE DOMAIN-CONTAINING PROTEIN"/>
    <property type="match status" value="1"/>
</dbReference>
<gene>
    <name evidence="2" type="ORF">COV24_01040</name>
</gene>
<evidence type="ECO:0000313" key="3">
    <source>
        <dbReference type="Proteomes" id="UP000230214"/>
    </source>
</evidence>
<sequence length="251" mass="28629">MEKSERKKSIYETKGVFGDESKYQSSSRRFNKILQIVENLRAKPSRILDLGCGTGLMSKRILDIYPDSKVYGLDVSKKAVMLGKKRYKEIHFVIGDVEGTLPFESNFFDLVISGEVIEHVKDTDVYLEEINRILKKGGYFILSTPNLASWYNRLLLLFGRQPFLAEPSLRIQIPVVTLFGIGFPDSALFPAGHLRLFTVDILKKLLNLYNFKVLKVVGVGNLNKRFFKEVDEFFSKVVGLSSNIIFVCKKN</sequence>
<proteinExistence type="predicted"/>
<accession>A0A2H0RBG8</accession>
<dbReference type="SUPFAM" id="SSF53335">
    <property type="entry name" value="S-adenosyl-L-methionine-dependent methyltransferases"/>
    <property type="match status" value="1"/>
</dbReference>
<dbReference type="PANTHER" id="PTHR43591">
    <property type="entry name" value="METHYLTRANSFERASE"/>
    <property type="match status" value="1"/>
</dbReference>
<dbReference type="AlphaFoldDB" id="A0A2H0RBG8"/>